<gene>
    <name evidence="3" type="ORF">GLAREA_04435</name>
</gene>
<dbReference type="Proteomes" id="UP000016922">
    <property type="component" value="Unassembled WGS sequence"/>
</dbReference>
<dbReference type="OMA" id="GWVIDDH"/>
<organism evidence="3 4">
    <name type="scientific">Glarea lozoyensis (strain ATCC 20868 / MF5171)</name>
    <dbReference type="NCBI Taxonomy" id="1116229"/>
    <lineage>
        <taxon>Eukaryota</taxon>
        <taxon>Fungi</taxon>
        <taxon>Dikarya</taxon>
        <taxon>Ascomycota</taxon>
        <taxon>Pezizomycotina</taxon>
        <taxon>Leotiomycetes</taxon>
        <taxon>Helotiales</taxon>
        <taxon>Helotiaceae</taxon>
        <taxon>Glarea</taxon>
    </lineage>
</organism>
<dbReference type="Pfam" id="PF07110">
    <property type="entry name" value="EthD"/>
    <property type="match status" value="1"/>
</dbReference>
<sequence length="170" mass="19057">MSTSTTETTPRLLRLSISLYRNPNITSEAGHDFARNNHAIKAAPMHATHGIKSYVQSFTPLPYRKTLEEMNARRNRGWVVDDHDMTVEFYFSTFADLAKITNDPEFQKLQQEEEPYVNRTHTVVSLGWVEQYVVDGAVVNIRDGKSTYPSFEELTDLASAAGTAAPATSS</sequence>
<evidence type="ECO:0000313" key="3">
    <source>
        <dbReference type="EMBL" id="EPE27644.1"/>
    </source>
</evidence>
<dbReference type="InterPro" id="IPR009799">
    <property type="entry name" value="EthD_dom"/>
</dbReference>
<evidence type="ECO:0000256" key="1">
    <source>
        <dbReference type="ARBA" id="ARBA00005986"/>
    </source>
</evidence>
<feature type="domain" description="EthD" evidence="2">
    <location>
        <begin position="23"/>
        <end position="118"/>
    </location>
</feature>
<accession>S3CRB3</accession>
<dbReference type="OrthoDB" id="3454835at2759"/>
<dbReference type="EMBL" id="KE145369">
    <property type="protein sequence ID" value="EPE27644.1"/>
    <property type="molecule type" value="Genomic_DNA"/>
</dbReference>
<keyword evidence="4" id="KW-1185">Reference proteome</keyword>
<name>S3CRB3_GLAL2</name>
<dbReference type="STRING" id="1116229.S3CRB3"/>
<dbReference type="HOGENOM" id="CLU_115019_0_1_1"/>
<proteinExistence type="inferred from homology"/>
<comment type="similarity">
    <text evidence="1">Belongs to the tpcK family.</text>
</comment>
<dbReference type="GeneID" id="19463490"/>
<dbReference type="RefSeq" id="XP_008085003.1">
    <property type="nucleotide sequence ID" value="XM_008086812.1"/>
</dbReference>
<protein>
    <submittedName>
        <fullName evidence="3">Dimeric alpha+beta barrel</fullName>
    </submittedName>
</protein>
<evidence type="ECO:0000313" key="4">
    <source>
        <dbReference type="Proteomes" id="UP000016922"/>
    </source>
</evidence>
<evidence type="ECO:0000259" key="2">
    <source>
        <dbReference type="Pfam" id="PF07110"/>
    </source>
</evidence>
<dbReference type="GO" id="GO:0016491">
    <property type="term" value="F:oxidoreductase activity"/>
    <property type="evidence" value="ECO:0007669"/>
    <property type="project" value="InterPro"/>
</dbReference>
<dbReference type="SUPFAM" id="SSF54909">
    <property type="entry name" value="Dimeric alpha+beta barrel"/>
    <property type="match status" value="1"/>
</dbReference>
<dbReference type="eggNOG" id="ENOG502SS89">
    <property type="taxonomic scope" value="Eukaryota"/>
</dbReference>
<dbReference type="KEGG" id="glz:GLAREA_04435"/>
<dbReference type="InterPro" id="IPR011008">
    <property type="entry name" value="Dimeric_a/b-barrel"/>
</dbReference>
<reference evidence="3 4" key="1">
    <citation type="journal article" date="2013" name="BMC Genomics">
        <title>Genomics-driven discovery of the pneumocandin biosynthetic gene cluster in the fungus Glarea lozoyensis.</title>
        <authorList>
            <person name="Chen L."/>
            <person name="Yue Q."/>
            <person name="Zhang X."/>
            <person name="Xiang M."/>
            <person name="Wang C."/>
            <person name="Li S."/>
            <person name="Che Y."/>
            <person name="Ortiz-Lopez F.J."/>
            <person name="Bills G.F."/>
            <person name="Liu X."/>
            <person name="An Z."/>
        </authorList>
    </citation>
    <scope>NUCLEOTIDE SEQUENCE [LARGE SCALE GENOMIC DNA]</scope>
    <source>
        <strain evidence="4">ATCC 20868 / MF5171</strain>
    </source>
</reference>
<dbReference type="Gene3D" id="3.30.70.100">
    <property type="match status" value="1"/>
</dbReference>
<dbReference type="AlphaFoldDB" id="S3CRB3"/>